<evidence type="ECO:0000256" key="2">
    <source>
        <dbReference type="ARBA" id="ARBA00023316"/>
    </source>
</evidence>
<dbReference type="RefSeq" id="WP_187013444.1">
    <property type="nucleotide sequence ID" value="NZ_JACOQI010000001.1"/>
</dbReference>
<dbReference type="SMART" id="SM00287">
    <property type="entry name" value="SH3b"/>
    <property type="match status" value="1"/>
</dbReference>
<dbReference type="CDD" id="cd02696">
    <property type="entry name" value="MurNAc-LAA"/>
    <property type="match status" value="1"/>
</dbReference>
<dbReference type="InterPro" id="IPR003646">
    <property type="entry name" value="SH3-like_bac-type"/>
</dbReference>
<keyword evidence="1" id="KW-0378">Hydrolase</keyword>
<accession>A0A923S6G8</accession>
<keyword evidence="2" id="KW-0961">Cell wall biogenesis/degradation</keyword>
<gene>
    <name evidence="5" type="ORF">H8Z83_01665</name>
</gene>
<evidence type="ECO:0000313" key="6">
    <source>
        <dbReference type="Proteomes" id="UP000620327"/>
    </source>
</evidence>
<dbReference type="Pfam" id="PF01520">
    <property type="entry name" value="Amidase_3"/>
    <property type="match status" value="1"/>
</dbReference>
<dbReference type="GO" id="GO:0009253">
    <property type="term" value="P:peptidoglycan catabolic process"/>
    <property type="evidence" value="ECO:0007669"/>
    <property type="project" value="InterPro"/>
</dbReference>
<protein>
    <submittedName>
        <fullName evidence="5">SH3 domain-containing protein</fullName>
    </submittedName>
</protein>
<evidence type="ECO:0000256" key="1">
    <source>
        <dbReference type="ARBA" id="ARBA00022801"/>
    </source>
</evidence>
<evidence type="ECO:0000259" key="4">
    <source>
        <dbReference type="SMART" id="SM00646"/>
    </source>
</evidence>
<organism evidence="5 6">
    <name type="scientific">Dysosmobacter segnis</name>
    <dbReference type="NCBI Taxonomy" id="2763042"/>
    <lineage>
        <taxon>Bacteria</taxon>
        <taxon>Bacillati</taxon>
        <taxon>Bacillota</taxon>
        <taxon>Clostridia</taxon>
        <taxon>Eubacteriales</taxon>
        <taxon>Oscillospiraceae</taxon>
        <taxon>Dysosmobacter</taxon>
    </lineage>
</organism>
<dbReference type="GO" id="GO:0071555">
    <property type="term" value="P:cell wall organization"/>
    <property type="evidence" value="ECO:0007669"/>
    <property type="project" value="UniProtKB-KW"/>
</dbReference>
<keyword evidence="6" id="KW-1185">Reference proteome</keyword>
<dbReference type="Proteomes" id="UP000620327">
    <property type="component" value="Unassembled WGS sequence"/>
</dbReference>
<comment type="caution">
    <text evidence="5">The sequence shown here is derived from an EMBL/GenBank/DDBJ whole genome shotgun (WGS) entry which is preliminary data.</text>
</comment>
<dbReference type="EMBL" id="JACOQI010000001">
    <property type="protein sequence ID" value="MBC5769058.1"/>
    <property type="molecule type" value="Genomic_DNA"/>
</dbReference>
<dbReference type="SUPFAM" id="SSF53187">
    <property type="entry name" value="Zn-dependent exopeptidases"/>
    <property type="match status" value="1"/>
</dbReference>
<dbReference type="AlphaFoldDB" id="A0A923S6G8"/>
<dbReference type="SMART" id="SM00646">
    <property type="entry name" value="Ami_3"/>
    <property type="match status" value="1"/>
</dbReference>
<feature type="domain" description="SH3b" evidence="3">
    <location>
        <begin position="185"/>
        <end position="247"/>
    </location>
</feature>
<name>A0A923S6G8_9FIRM</name>
<feature type="domain" description="MurNAc-LAA" evidence="4">
    <location>
        <begin position="58"/>
        <end position="172"/>
    </location>
</feature>
<evidence type="ECO:0000313" key="5">
    <source>
        <dbReference type="EMBL" id="MBC5769058.1"/>
    </source>
</evidence>
<reference evidence="5" key="1">
    <citation type="submission" date="2020-08" db="EMBL/GenBank/DDBJ databases">
        <title>Genome public.</title>
        <authorList>
            <person name="Liu C."/>
            <person name="Sun Q."/>
        </authorList>
    </citation>
    <scope>NUCLEOTIDE SEQUENCE</scope>
    <source>
        <strain evidence="5">BX15</strain>
    </source>
</reference>
<sequence length="247" mass="27178">MPIVFLSPSTQDWNPYVTGSGSEEYWMNRIVDAMEPYLRSNGIRYRRNDPDTSAGAAIREANSGYYDFYLALHSNAIGNGSAQTSARGIIAFYYPGSAGGQRGAELIAKNLREIYPLPDKVTTRPTTALGEVSRSRFPAVLVEIGYHDNYSDALWIEGHVEAIAQQLVRALTEYFGLPFIQPMDPKRGTVRLSYGTLNLRSTPSPAGTVIANLPNGAEVTVYGEWNGWYVVQYGDQVGYAAAAYIDV</sequence>
<dbReference type="Gene3D" id="2.30.30.40">
    <property type="entry name" value="SH3 Domains"/>
    <property type="match status" value="1"/>
</dbReference>
<dbReference type="InterPro" id="IPR002508">
    <property type="entry name" value="MurNAc-LAA_cat"/>
</dbReference>
<proteinExistence type="predicted"/>
<dbReference type="Pfam" id="PF08239">
    <property type="entry name" value="SH3_3"/>
    <property type="match status" value="1"/>
</dbReference>
<evidence type="ECO:0000259" key="3">
    <source>
        <dbReference type="SMART" id="SM00287"/>
    </source>
</evidence>
<dbReference type="GO" id="GO:0008745">
    <property type="term" value="F:N-acetylmuramoyl-L-alanine amidase activity"/>
    <property type="evidence" value="ECO:0007669"/>
    <property type="project" value="InterPro"/>
</dbReference>
<dbReference type="Gene3D" id="3.40.630.40">
    <property type="entry name" value="Zn-dependent exopeptidases"/>
    <property type="match status" value="1"/>
</dbReference>